<organism evidence="2 3">
    <name type="scientific">Protea cynaroides</name>
    <dbReference type="NCBI Taxonomy" id="273540"/>
    <lineage>
        <taxon>Eukaryota</taxon>
        <taxon>Viridiplantae</taxon>
        <taxon>Streptophyta</taxon>
        <taxon>Embryophyta</taxon>
        <taxon>Tracheophyta</taxon>
        <taxon>Spermatophyta</taxon>
        <taxon>Magnoliopsida</taxon>
        <taxon>Proteales</taxon>
        <taxon>Proteaceae</taxon>
        <taxon>Protea</taxon>
    </lineage>
</organism>
<dbReference type="Proteomes" id="UP001141806">
    <property type="component" value="Unassembled WGS sequence"/>
</dbReference>
<evidence type="ECO:0000313" key="2">
    <source>
        <dbReference type="EMBL" id="KAJ4973852.1"/>
    </source>
</evidence>
<proteinExistence type="predicted"/>
<accession>A0A9Q0KNG0</accession>
<protein>
    <submittedName>
        <fullName evidence="2">Uncharacterized protein</fullName>
    </submittedName>
</protein>
<gene>
    <name evidence="2" type="ORF">NE237_007026</name>
</gene>
<dbReference type="EMBL" id="JAMYWD010000004">
    <property type="protein sequence ID" value="KAJ4973852.1"/>
    <property type="molecule type" value="Genomic_DNA"/>
</dbReference>
<dbReference type="AlphaFoldDB" id="A0A9Q0KNG0"/>
<evidence type="ECO:0000256" key="1">
    <source>
        <dbReference type="SAM" id="MobiDB-lite"/>
    </source>
</evidence>
<feature type="region of interest" description="Disordered" evidence="1">
    <location>
        <begin position="48"/>
        <end position="77"/>
    </location>
</feature>
<sequence length="102" mass="10992">MYVSDEELQNNISIIGKLFRILSERKPRLDNLLDSLFLQSKSDTLSEAAAQDGVASGTQNHSSKAEEKNSKRDVGDAAKSFLSNSKASAVEVEGEGDDGIDC</sequence>
<evidence type="ECO:0000313" key="3">
    <source>
        <dbReference type="Proteomes" id="UP001141806"/>
    </source>
</evidence>
<feature type="compositionally biased region" description="Basic and acidic residues" evidence="1">
    <location>
        <begin position="63"/>
        <end position="76"/>
    </location>
</feature>
<keyword evidence="3" id="KW-1185">Reference proteome</keyword>
<comment type="caution">
    <text evidence="2">The sequence shown here is derived from an EMBL/GenBank/DDBJ whole genome shotgun (WGS) entry which is preliminary data.</text>
</comment>
<reference evidence="2" key="1">
    <citation type="journal article" date="2023" name="Plant J.">
        <title>The genome of the king protea, Protea cynaroides.</title>
        <authorList>
            <person name="Chang J."/>
            <person name="Duong T.A."/>
            <person name="Schoeman C."/>
            <person name="Ma X."/>
            <person name="Roodt D."/>
            <person name="Barker N."/>
            <person name="Li Z."/>
            <person name="Van de Peer Y."/>
            <person name="Mizrachi E."/>
        </authorList>
    </citation>
    <scope>NUCLEOTIDE SEQUENCE</scope>
    <source>
        <tissue evidence="2">Young leaves</tissue>
    </source>
</reference>
<name>A0A9Q0KNG0_9MAGN</name>